<evidence type="ECO:0000313" key="10">
    <source>
        <dbReference type="Proteomes" id="UP001144372"/>
    </source>
</evidence>
<dbReference type="EMBL" id="BSDR01000001">
    <property type="protein sequence ID" value="GLI33592.1"/>
    <property type="molecule type" value="Genomic_DNA"/>
</dbReference>
<protein>
    <recommendedName>
        <fullName evidence="3 6">Flagellar basal-body rod protein FlgC</fullName>
    </recommendedName>
</protein>
<evidence type="ECO:0000256" key="2">
    <source>
        <dbReference type="ARBA" id="ARBA00009677"/>
    </source>
</evidence>
<dbReference type="AlphaFoldDB" id="A0A9W6D066"/>
<dbReference type="PANTHER" id="PTHR30435:SF2">
    <property type="entry name" value="FLAGELLAR BASAL-BODY ROD PROTEIN FLGC"/>
    <property type="match status" value="1"/>
</dbReference>
<evidence type="ECO:0000256" key="4">
    <source>
        <dbReference type="ARBA" id="ARBA00023143"/>
    </source>
</evidence>
<proteinExistence type="inferred from homology"/>
<keyword evidence="9" id="KW-0282">Flagellum</keyword>
<comment type="caution">
    <text evidence="9">The sequence shown here is derived from an EMBL/GenBank/DDBJ whole genome shotgun (WGS) entry which is preliminary data.</text>
</comment>
<dbReference type="GO" id="GO:0030694">
    <property type="term" value="C:bacterial-type flagellum basal body, rod"/>
    <property type="evidence" value="ECO:0007669"/>
    <property type="project" value="UniProtKB-UniRule"/>
</dbReference>
<dbReference type="PROSITE" id="PS00588">
    <property type="entry name" value="FLAGELLA_BB_ROD"/>
    <property type="match status" value="1"/>
</dbReference>
<dbReference type="Proteomes" id="UP001144372">
    <property type="component" value="Unassembled WGS sequence"/>
</dbReference>
<evidence type="ECO:0000256" key="1">
    <source>
        <dbReference type="ARBA" id="ARBA00004117"/>
    </source>
</evidence>
<keyword evidence="9" id="KW-0969">Cilium</keyword>
<comment type="similarity">
    <text evidence="2">Belongs to the flagella basal body rod proteins family.</text>
</comment>
<dbReference type="RefSeq" id="WP_281792680.1">
    <property type="nucleotide sequence ID" value="NZ_BSDR01000001.1"/>
</dbReference>
<evidence type="ECO:0000259" key="8">
    <source>
        <dbReference type="Pfam" id="PF06429"/>
    </source>
</evidence>
<dbReference type="InterPro" id="IPR006299">
    <property type="entry name" value="FlgC"/>
</dbReference>
<dbReference type="NCBIfam" id="TIGR01395">
    <property type="entry name" value="FlgC"/>
    <property type="match status" value="1"/>
</dbReference>
<dbReference type="PANTHER" id="PTHR30435">
    <property type="entry name" value="FLAGELLAR PROTEIN"/>
    <property type="match status" value="1"/>
</dbReference>
<keyword evidence="9" id="KW-0966">Cell projection</keyword>
<keyword evidence="4 6" id="KW-0975">Bacterial flagellum</keyword>
<sequence>MDFDHSMRISASALSANRLYMNVLSSNLANSNTTRTANGKPYERRVVLYESVPSADTFDESLDLFMQEDIQKVRVVDVVPDGRDFKEIYDPSHPDANEDGIVLMPNISPIEEMANLVDATRSYEANLSALATAKQLSLKALEIGK</sequence>
<name>A0A9W6D066_9BACT</name>
<keyword evidence="10" id="KW-1185">Reference proteome</keyword>
<dbReference type="InterPro" id="IPR019776">
    <property type="entry name" value="Flagellar_basal_body_rod_CS"/>
</dbReference>
<evidence type="ECO:0000313" key="9">
    <source>
        <dbReference type="EMBL" id="GLI33592.1"/>
    </source>
</evidence>
<evidence type="ECO:0000259" key="7">
    <source>
        <dbReference type="Pfam" id="PF00460"/>
    </source>
</evidence>
<accession>A0A9W6D066</accession>
<evidence type="ECO:0000256" key="3">
    <source>
        <dbReference type="ARBA" id="ARBA00017941"/>
    </source>
</evidence>
<evidence type="ECO:0000256" key="5">
    <source>
        <dbReference type="ARBA" id="ARBA00025933"/>
    </source>
</evidence>
<comment type="subcellular location">
    <subcellularLocation>
        <location evidence="1 6">Bacterial flagellum basal body</location>
    </subcellularLocation>
</comment>
<gene>
    <name evidence="9" type="primary">flgC</name>
    <name evidence="9" type="ORF">DAMNIGENAA_10250</name>
</gene>
<dbReference type="InterPro" id="IPR001444">
    <property type="entry name" value="Flag_bb_rod_N"/>
</dbReference>
<dbReference type="Pfam" id="PF00460">
    <property type="entry name" value="Flg_bb_rod"/>
    <property type="match status" value="1"/>
</dbReference>
<organism evidence="9 10">
    <name type="scientific">Desulforhabdus amnigena</name>
    <dbReference type="NCBI Taxonomy" id="40218"/>
    <lineage>
        <taxon>Bacteria</taxon>
        <taxon>Pseudomonadati</taxon>
        <taxon>Thermodesulfobacteriota</taxon>
        <taxon>Syntrophobacteria</taxon>
        <taxon>Syntrophobacterales</taxon>
        <taxon>Syntrophobacteraceae</taxon>
        <taxon>Desulforhabdus</taxon>
    </lineage>
</organism>
<dbReference type="InterPro" id="IPR010930">
    <property type="entry name" value="Flg_bb/hook_C_dom"/>
</dbReference>
<feature type="domain" description="Flagellar basal-body/hook protein C-terminal" evidence="8">
    <location>
        <begin position="100"/>
        <end position="142"/>
    </location>
</feature>
<dbReference type="GO" id="GO:0071978">
    <property type="term" value="P:bacterial-type flagellum-dependent swarming motility"/>
    <property type="evidence" value="ECO:0007669"/>
    <property type="project" value="TreeGrafter"/>
</dbReference>
<evidence type="ECO:0000256" key="6">
    <source>
        <dbReference type="RuleBase" id="RU362062"/>
    </source>
</evidence>
<feature type="domain" description="Flagellar basal body rod protein N-terminal" evidence="7">
    <location>
        <begin position="7"/>
        <end position="35"/>
    </location>
</feature>
<comment type="subunit">
    <text evidence="5 6">The basal body constitutes a major portion of the flagellar organelle and consists of four rings (L,P,S, and M) mounted on a central rod. The rod consists of about 26 subunits of FlgG in the distal portion, and FlgB, FlgC and FlgF are thought to build up the proximal portion of the rod with about 6 subunits each.</text>
</comment>
<dbReference type="Pfam" id="PF06429">
    <property type="entry name" value="Flg_bbr_C"/>
    <property type="match status" value="1"/>
</dbReference>
<reference evidence="9" key="1">
    <citation type="submission" date="2022-12" db="EMBL/GenBank/DDBJ databases">
        <title>Reference genome sequencing for broad-spectrum identification of bacterial and archaeal isolates by mass spectrometry.</title>
        <authorList>
            <person name="Sekiguchi Y."/>
            <person name="Tourlousse D.M."/>
        </authorList>
    </citation>
    <scope>NUCLEOTIDE SEQUENCE</scope>
    <source>
        <strain evidence="9">ASRB1</strain>
    </source>
</reference>